<comment type="caution">
    <text evidence="1">The sequence shown here is derived from an EMBL/GenBank/DDBJ whole genome shotgun (WGS) entry which is preliminary data.</text>
</comment>
<evidence type="ECO:0008006" key="3">
    <source>
        <dbReference type="Google" id="ProtNLM"/>
    </source>
</evidence>
<accession>A0ABT3T559</accession>
<dbReference type="Gene3D" id="1.25.40.10">
    <property type="entry name" value="Tetratricopeptide repeat domain"/>
    <property type="match status" value="1"/>
</dbReference>
<dbReference type="SUPFAM" id="SSF48452">
    <property type="entry name" value="TPR-like"/>
    <property type="match status" value="1"/>
</dbReference>
<dbReference type="InterPro" id="IPR011990">
    <property type="entry name" value="TPR-like_helical_dom_sf"/>
</dbReference>
<dbReference type="EMBL" id="SHNO01000001">
    <property type="protein sequence ID" value="MCX2977408.1"/>
    <property type="molecule type" value="Genomic_DNA"/>
</dbReference>
<dbReference type="Proteomes" id="UP001143304">
    <property type="component" value="Unassembled WGS sequence"/>
</dbReference>
<proteinExistence type="predicted"/>
<name>A0ABT3T559_9GAMM</name>
<reference evidence="1" key="1">
    <citation type="submission" date="2019-02" db="EMBL/GenBank/DDBJ databases">
        <authorList>
            <person name="Li S.-H."/>
        </authorList>
    </citation>
    <scope>NUCLEOTIDE SEQUENCE</scope>
    <source>
        <strain evidence="1">IMCC11814</strain>
    </source>
</reference>
<evidence type="ECO:0000313" key="1">
    <source>
        <dbReference type="EMBL" id="MCX2977408.1"/>
    </source>
</evidence>
<dbReference type="RefSeq" id="WP_279249129.1">
    <property type="nucleotide sequence ID" value="NZ_SHNO01000001.1"/>
</dbReference>
<keyword evidence="2" id="KW-1185">Reference proteome</keyword>
<protein>
    <recommendedName>
        <fullName evidence="3">Tetratricopeptide repeat protein</fullName>
    </recommendedName>
</protein>
<gene>
    <name evidence="1" type="ORF">EYC82_08580</name>
</gene>
<sequence>MSARLNDSHAGVTGRRTALVVIAAVVTWQILSINLSDFFVAQARDGDPEQLQTALWWDQHHPAALAQSGANAIRQEQPAAALPLLQAAIAANPADARPQMDVAALYLADDNVAQGDRLATVANTLMPVQYAVQLDLAVYWSARENIEQAVQHLATALVGNQRGLRESYFPQLLGIAAQAQTQGALLPITENPSIYPWWEAFFKYAASNAENVATVTALVEMREASTQVPLSARERDLYIGRLRKDELIAEAYLYWVNGLDKEDMQYLGYVFDGGFEREIVNKTGFEWRASPPKNSGIRITSGDTYGSEGDTALRVSFSGKRIRFRHLSQNLYLSEGTYAFSGRVRPDTLKARRGLQWRVDCNAGARGLLGNSDTFAGTGDWRDFVFDITVPADCVGQVLTLRSVGTRDVDHEIEGTLWVDALRIERKR</sequence>
<dbReference type="Gene3D" id="2.60.120.260">
    <property type="entry name" value="Galactose-binding domain-like"/>
    <property type="match status" value="1"/>
</dbReference>
<organism evidence="1 2">
    <name type="scientific">Candidatus Marimicrobium litorale</name>
    <dbReference type="NCBI Taxonomy" id="2518991"/>
    <lineage>
        <taxon>Bacteria</taxon>
        <taxon>Pseudomonadati</taxon>
        <taxon>Pseudomonadota</taxon>
        <taxon>Gammaproteobacteria</taxon>
        <taxon>Cellvibrionales</taxon>
        <taxon>Halieaceae</taxon>
        <taxon>Marimicrobium</taxon>
    </lineage>
</organism>
<evidence type="ECO:0000313" key="2">
    <source>
        <dbReference type="Proteomes" id="UP001143304"/>
    </source>
</evidence>